<dbReference type="AlphaFoldDB" id="A0AAD5USI5"/>
<dbReference type="EMBL" id="JANAWD010000716">
    <property type="protein sequence ID" value="KAJ3476368.1"/>
    <property type="molecule type" value="Genomic_DNA"/>
</dbReference>
<accession>A0AAD5USI5</accession>
<gene>
    <name evidence="2" type="ORF">NLI96_g11204</name>
</gene>
<keyword evidence="3" id="KW-1185">Reference proteome</keyword>
<feature type="compositionally biased region" description="Polar residues" evidence="1">
    <location>
        <begin position="83"/>
        <end position="96"/>
    </location>
</feature>
<reference evidence="2" key="1">
    <citation type="submission" date="2022-07" db="EMBL/GenBank/DDBJ databases">
        <title>Genome Sequence of Physisporinus lineatus.</title>
        <authorList>
            <person name="Buettner E."/>
        </authorList>
    </citation>
    <scope>NUCLEOTIDE SEQUENCE</scope>
    <source>
        <strain evidence="2">VT162</strain>
    </source>
</reference>
<dbReference type="Proteomes" id="UP001212997">
    <property type="component" value="Unassembled WGS sequence"/>
</dbReference>
<proteinExistence type="predicted"/>
<protein>
    <submittedName>
        <fullName evidence="2">Uncharacterized protein</fullName>
    </submittedName>
</protein>
<evidence type="ECO:0000256" key="1">
    <source>
        <dbReference type="SAM" id="MobiDB-lite"/>
    </source>
</evidence>
<feature type="region of interest" description="Disordered" evidence="1">
    <location>
        <begin position="73"/>
        <end position="140"/>
    </location>
</feature>
<evidence type="ECO:0000313" key="3">
    <source>
        <dbReference type="Proteomes" id="UP001212997"/>
    </source>
</evidence>
<comment type="caution">
    <text evidence="2">The sequence shown here is derived from an EMBL/GenBank/DDBJ whole genome shotgun (WGS) entry which is preliminary data.</text>
</comment>
<name>A0AAD5USI5_9APHY</name>
<sequence length="140" mass="15884">MILRAQEEITRCEIEARQLHTAILDEDWHFKQVLVHLRVSQDIILIAVQDFITWRLQINSRILADLQQMFSLQGFTGDPTPRQPVSSLFKESSVPSTPEPSDSDLGSDSDNPPDNDGDIDGHEPDEETNEALNRLQDFSV</sequence>
<feature type="compositionally biased region" description="Acidic residues" evidence="1">
    <location>
        <begin position="101"/>
        <end position="129"/>
    </location>
</feature>
<evidence type="ECO:0000313" key="2">
    <source>
        <dbReference type="EMBL" id="KAJ3476368.1"/>
    </source>
</evidence>
<organism evidence="2 3">
    <name type="scientific">Meripilus lineatus</name>
    <dbReference type="NCBI Taxonomy" id="2056292"/>
    <lineage>
        <taxon>Eukaryota</taxon>
        <taxon>Fungi</taxon>
        <taxon>Dikarya</taxon>
        <taxon>Basidiomycota</taxon>
        <taxon>Agaricomycotina</taxon>
        <taxon>Agaricomycetes</taxon>
        <taxon>Polyporales</taxon>
        <taxon>Meripilaceae</taxon>
        <taxon>Meripilus</taxon>
    </lineage>
</organism>